<dbReference type="InterPro" id="IPR001296">
    <property type="entry name" value="Glyco_trans_1"/>
</dbReference>
<evidence type="ECO:0000259" key="2">
    <source>
        <dbReference type="Pfam" id="PF00534"/>
    </source>
</evidence>
<dbReference type="Pfam" id="PF13579">
    <property type="entry name" value="Glyco_trans_4_4"/>
    <property type="match status" value="1"/>
</dbReference>
<dbReference type="CDD" id="cd03809">
    <property type="entry name" value="GT4_MtfB-like"/>
    <property type="match status" value="1"/>
</dbReference>
<dbReference type="PANTHER" id="PTHR46401">
    <property type="entry name" value="GLYCOSYLTRANSFERASE WBBK-RELATED"/>
    <property type="match status" value="1"/>
</dbReference>
<evidence type="ECO:0000259" key="3">
    <source>
        <dbReference type="Pfam" id="PF13579"/>
    </source>
</evidence>
<accession>A0AA37MS79</accession>
<evidence type="ECO:0000256" key="1">
    <source>
        <dbReference type="ARBA" id="ARBA00022679"/>
    </source>
</evidence>
<dbReference type="GO" id="GO:0016757">
    <property type="term" value="F:glycosyltransferase activity"/>
    <property type="evidence" value="ECO:0007669"/>
    <property type="project" value="InterPro"/>
</dbReference>
<dbReference type="Pfam" id="PF00534">
    <property type="entry name" value="Glycos_transf_1"/>
    <property type="match status" value="1"/>
</dbReference>
<dbReference type="AlphaFoldDB" id="A0AA37MS79"/>
<evidence type="ECO:0000313" key="4">
    <source>
        <dbReference type="EMBL" id="GJH25722.1"/>
    </source>
</evidence>
<evidence type="ECO:0000313" key="5">
    <source>
        <dbReference type="Proteomes" id="UP001055111"/>
    </source>
</evidence>
<reference evidence="4" key="1">
    <citation type="submission" date="2022-09" db="EMBL/GenBank/DDBJ databases">
        <title>Isolation and characterization of 3-chlorobenzoate degrading bacteria from soils in Shizuoka.</title>
        <authorList>
            <person name="Ifat A."/>
            <person name="Ogawa N."/>
            <person name="Kimbara K."/>
            <person name="Moriuchi R."/>
            <person name="Dohra H."/>
            <person name="Shintani M."/>
        </authorList>
    </citation>
    <scope>NUCLEOTIDE SEQUENCE</scope>
    <source>
        <strain evidence="4">19CS4-2</strain>
    </source>
</reference>
<dbReference type="PANTHER" id="PTHR46401:SF2">
    <property type="entry name" value="GLYCOSYLTRANSFERASE WBBK-RELATED"/>
    <property type="match status" value="1"/>
</dbReference>
<dbReference type="InterPro" id="IPR028098">
    <property type="entry name" value="Glyco_trans_4-like_N"/>
</dbReference>
<dbReference type="EMBL" id="BPUS01000004">
    <property type="protein sequence ID" value="GJH25722.1"/>
    <property type="molecule type" value="Genomic_DNA"/>
</dbReference>
<dbReference type="SUPFAM" id="SSF53756">
    <property type="entry name" value="UDP-Glycosyltransferase/glycogen phosphorylase"/>
    <property type="match status" value="1"/>
</dbReference>
<dbReference type="Gene3D" id="3.40.50.2000">
    <property type="entry name" value="Glycogen Phosphorylase B"/>
    <property type="match status" value="2"/>
</dbReference>
<proteinExistence type="predicted"/>
<feature type="domain" description="Glycosyltransferase subfamily 4-like N-terminal" evidence="3">
    <location>
        <begin position="98"/>
        <end position="259"/>
    </location>
</feature>
<organism evidence="4 5">
    <name type="scientific">Caballeronia novacaledonica</name>
    <dbReference type="NCBI Taxonomy" id="1544861"/>
    <lineage>
        <taxon>Bacteria</taxon>
        <taxon>Pseudomonadati</taxon>
        <taxon>Pseudomonadota</taxon>
        <taxon>Betaproteobacteria</taxon>
        <taxon>Burkholderiales</taxon>
        <taxon>Burkholderiaceae</taxon>
        <taxon>Caballeronia</taxon>
    </lineage>
</organism>
<feature type="domain" description="Glycosyl transferase family 1" evidence="2">
    <location>
        <begin position="292"/>
        <end position="446"/>
    </location>
</feature>
<name>A0AA37MS79_9BURK</name>
<gene>
    <name evidence="4" type="ORF">CBA19CS42_14420</name>
</gene>
<dbReference type="Proteomes" id="UP001055111">
    <property type="component" value="Unassembled WGS sequence"/>
</dbReference>
<sequence>MNQRSDQRAPYCAARILFRGIEDMLSKRAASNALYDGDLAVPRITLPRADYLEHPEAADLPPRKFHVRPIRLVVIFEQDNSMGGGFQQAINAALLTKRLPPELCTVTLVTTRQSTIEELHGIGIDAIYLPSGRLQRLLARFHVMWRQLNPSPLFKKKNHFNWLDRALRDIGTDLVYFTCPSFLALVTTQFSYLFTVWDLSHRDEVDFPEVRSGGEFERREQIYQQALKKATGIIVDSDAGHDNVVRRYGVDTDRVHVIPFSPAVATQLPDHELDHPDRFVDIKAKYGLNCDYIYYPAQFWPHKNHVYLLRGLRSLEDRFGIKMGVVFSGRDFGNLAYVRSVAAELRLTDRVRFAGYVPDHEVPCLYRQATALVMPTYFGPTNLPPYEAFQLGVPVLYSDLKDLRDQVGDAGLLIDLCNPDSMADSLRKLMIDPGLRQTLVERGRQRIASLTDDRRLSVLQRALEAFQARRMCWEPCPPTRHNEDGYSLQANRTRKV</sequence>
<keyword evidence="1" id="KW-0808">Transferase</keyword>
<comment type="caution">
    <text evidence="4">The sequence shown here is derived from an EMBL/GenBank/DDBJ whole genome shotgun (WGS) entry which is preliminary data.</text>
</comment>
<protein>
    <submittedName>
        <fullName evidence="4">Glycosyltransferase family 4 protein</fullName>
    </submittedName>
</protein>
<dbReference type="RefSeq" id="WP_238212327.1">
    <property type="nucleotide sequence ID" value="NZ_BPUS01000004.1"/>
</dbReference>